<evidence type="ECO:0000313" key="3">
    <source>
        <dbReference type="Proteomes" id="UP001163328"/>
    </source>
</evidence>
<gene>
    <name evidence="2" type="ORF">K5I29_04090</name>
</gene>
<dbReference type="Proteomes" id="UP001163328">
    <property type="component" value="Chromosome"/>
</dbReference>
<dbReference type="RefSeq" id="WP_264434575.1">
    <property type="nucleotide sequence ID" value="NZ_CP081495.1"/>
</dbReference>
<keyword evidence="3" id="KW-1185">Reference proteome</keyword>
<reference evidence="2" key="1">
    <citation type="submission" date="2021-08" db="EMBL/GenBank/DDBJ databases">
        <title>Flavobacterium sp. strain CC-SYL302.</title>
        <authorList>
            <person name="Lin S.-Y."/>
            <person name="Lee T.-H."/>
            <person name="Young C.-C."/>
        </authorList>
    </citation>
    <scope>NUCLEOTIDE SEQUENCE</scope>
    <source>
        <strain evidence="2">CC-SYL302</strain>
    </source>
</reference>
<proteinExistence type="predicted"/>
<dbReference type="InterPro" id="IPR057155">
    <property type="entry name" value="DUF7833"/>
</dbReference>
<protein>
    <recommendedName>
        <fullName evidence="1">DUF7833 domain-containing protein</fullName>
    </recommendedName>
</protein>
<evidence type="ECO:0000259" key="1">
    <source>
        <dbReference type="Pfam" id="PF25200"/>
    </source>
</evidence>
<feature type="domain" description="DUF7833" evidence="1">
    <location>
        <begin position="8"/>
        <end position="58"/>
    </location>
</feature>
<organism evidence="2 3">
    <name type="scientific">Flavobacterium agricola</name>
    <dbReference type="NCBI Taxonomy" id="2870839"/>
    <lineage>
        <taxon>Bacteria</taxon>
        <taxon>Pseudomonadati</taxon>
        <taxon>Bacteroidota</taxon>
        <taxon>Flavobacteriia</taxon>
        <taxon>Flavobacteriales</taxon>
        <taxon>Flavobacteriaceae</taxon>
        <taxon>Flavobacterium</taxon>
    </lineage>
</organism>
<dbReference type="Pfam" id="PF25200">
    <property type="entry name" value="DUF7833"/>
    <property type="match status" value="1"/>
</dbReference>
<evidence type="ECO:0000313" key="2">
    <source>
        <dbReference type="EMBL" id="UYW02089.1"/>
    </source>
</evidence>
<sequence length="78" mass="9314">MDTKTDLHWKEQVCMIYQIKLPEVDSLLDQFVLFLAVQQKVHSSKKEFVSHFNNWSRKEIQNKVKNATRPTTTFSMNR</sequence>
<name>A0ABY6M0K4_9FLAO</name>
<accession>A0ABY6M0K4</accession>
<dbReference type="EMBL" id="CP081495">
    <property type="protein sequence ID" value="UYW02089.1"/>
    <property type="molecule type" value="Genomic_DNA"/>
</dbReference>